<evidence type="ECO:0000313" key="2">
    <source>
        <dbReference type="Proteomes" id="UP000217790"/>
    </source>
</evidence>
<accession>A0A2H3DC05</accession>
<evidence type="ECO:0000313" key="1">
    <source>
        <dbReference type="EMBL" id="PBK88408.1"/>
    </source>
</evidence>
<dbReference type="InParanoid" id="A0A2H3DC05"/>
<dbReference type="AlphaFoldDB" id="A0A2H3DC05"/>
<protein>
    <submittedName>
        <fullName evidence="1">Uncharacterized protein</fullName>
    </submittedName>
</protein>
<gene>
    <name evidence="1" type="ORF">ARMGADRAFT_432748</name>
</gene>
<organism evidence="1 2">
    <name type="scientific">Armillaria gallica</name>
    <name type="common">Bulbous honey fungus</name>
    <name type="synonym">Armillaria bulbosa</name>
    <dbReference type="NCBI Taxonomy" id="47427"/>
    <lineage>
        <taxon>Eukaryota</taxon>
        <taxon>Fungi</taxon>
        <taxon>Dikarya</taxon>
        <taxon>Basidiomycota</taxon>
        <taxon>Agaricomycotina</taxon>
        <taxon>Agaricomycetes</taxon>
        <taxon>Agaricomycetidae</taxon>
        <taxon>Agaricales</taxon>
        <taxon>Marasmiineae</taxon>
        <taxon>Physalacriaceae</taxon>
        <taxon>Armillaria</taxon>
    </lineage>
</organism>
<dbReference type="EMBL" id="KZ293673">
    <property type="protein sequence ID" value="PBK88408.1"/>
    <property type="molecule type" value="Genomic_DNA"/>
</dbReference>
<reference evidence="2" key="1">
    <citation type="journal article" date="2017" name="Nat. Ecol. Evol.">
        <title>Genome expansion and lineage-specific genetic innovations in the forest pathogenic fungi Armillaria.</title>
        <authorList>
            <person name="Sipos G."/>
            <person name="Prasanna A.N."/>
            <person name="Walter M.C."/>
            <person name="O'Connor E."/>
            <person name="Balint B."/>
            <person name="Krizsan K."/>
            <person name="Kiss B."/>
            <person name="Hess J."/>
            <person name="Varga T."/>
            <person name="Slot J."/>
            <person name="Riley R."/>
            <person name="Boka B."/>
            <person name="Rigling D."/>
            <person name="Barry K."/>
            <person name="Lee J."/>
            <person name="Mihaltcheva S."/>
            <person name="LaButti K."/>
            <person name="Lipzen A."/>
            <person name="Waldron R."/>
            <person name="Moloney N.M."/>
            <person name="Sperisen C."/>
            <person name="Kredics L."/>
            <person name="Vagvoelgyi C."/>
            <person name="Patrignani A."/>
            <person name="Fitzpatrick D."/>
            <person name="Nagy I."/>
            <person name="Doyle S."/>
            <person name="Anderson J.B."/>
            <person name="Grigoriev I.V."/>
            <person name="Gueldener U."/>
            <person name="Muensterkoetter M."/>
            <person name="Nagy L.G."/>
        </authorList>
    </citation>
    <scope>NUCLEOTIDE SEQUENCE [LARGE SCALE GENOMIC DNA]</scope>
    <source>
        <strain evidence="2">Ar21-2</strain>
    </source>
</reference>
<dbReference type="Proteomes" id="UP000217790">
    <property type="component" value="Unassembled WGS sequence"/>
</dbReference>
<keyword evidence="2" id="KW-1185">Reference proteome</keyword>
<name>A0A2H3DC05_ARMGA</name>
<sequence length="177" mass="20271">MLDSRIHCSVYAPSLYANKLAFQPFLACLRKSCFFLYSTKPNPSRQSWAWTCKSLGFCAASSPLKLPFGVSGDLELDILSSPSRLNFVARTMSERRARIRLLSLYLKHRVPKDQTADNCSHSVHGEHRIGGRSPCRTWNSYLWTFGAIYMDFYLLLSKREFHTIYSLEPGLMVGQYT</sequence>
<proteinExistence type="predicted"/>